<organism evidence="1">
    <name type="scientific">Thermofilum pendens</name>
    <dbReference type="NCBI Taxonomy" id="2269"/>
    <lineage>
        <taxon>Archaea</taxon>
        <taxon>Thermoproteota</taxon>
        <taxon>Thermoprotei</taxon>
        <taxon>Thermofilales</taxon>
        <taxon>Thermofilaceae</taxon>
        <taxon>Thermofilum</taxon>
    </lineage>
</organism>
<name>A0A7C1T178_THEPE</name>
<dbReference type="AlphaFoldDB" id="A0A7C1T178"/>
<dbReference type="EMBL" id="DSKP01000087">
    <property type="protein sequence ID" value="HEB48660.1"/>
    <property type="molecule type" value="Genomic_DNA"/>
</dbReference>
<gene>
    <name evidence="1" type="ORF">ENP77_02555</name>
</gene>
<protein>
    <submittedName>
        <fullName evidence="1">Uncharacterized protein</fullName>
    </submittedName>
</protein>
<sequence>MLADAIRVKGQGYLAASIVLWLRRLSPRLRVLVDPFPPVIPSPRAVCGCLRGERKGTIYTASFIGLAAYPEPATGDVEEGGEVLVREPLLSLEACRGAPGEGTVLPASILSVQLALCARDKRVYRIQRGPLPLSDEVAKPLWELLEALDLVHDGGNACPPGFHEGRAEVVARAGTYSEAFEVPVFLDENVEQVAALVACRLLGREVSTPPRLVVLDAGDRVFFEVGALGGDSSVKLRVGESGFVRVVYSRSYGRMVGVRGVVDRRLAEGVLDSSVTLLLSHEELCRKVPALAVARSSLFEGCAVLRGLLGLAARLCI</sequence>
<proteinExistence type="predicted"/>
<reference evidence="1" key="1">
    <citation type="journal article" date="2020" name="mSystems">
        <title>Genome- and Community-Level Interaction Insights into Carbon Utilization and Element Cycling Functions of Hydrothermarchaeota in Hydrothermal Sediment.</title>
        <authorList>
            <person name="Zhou Z."/>
            <person name="Liu Y."/>
            <person name="Xu W."/>
            <person name="Pan J."/>
            <person name="Luo Z.H."/>
            <person name="Li M."/>
        </authorList>
    </citation>
    <scope>NUCLEOTIDE SEQUENCE [LARGE SCALE GENOMIC DNA]</scope>
    <source>
        <strain evidence="1">SpSt-25</strain>
    </source>
</reference>
<comment type="caution">
    <text evidence="1">The sequence shown here is derived from an EMBL/GenBank/DDBJ whole genome shotgun (WGS) entry which is preliminary data.</text>
</comment>
<accession>A0A7C1T178</accession>
<evidence type="ECO:0000313" key="1">
    <source>
        <dbReference type="EMBL" id="HEB48660.1"/>
    </source>
</evidence>